<comment type="subunit">
    <text evidence="11">The RNAP catalytic core consists of 2 alpha, 1 beta, 1 beta' and 1 omega subunit. When a sigma factor is associated with the core the holoenzyme is formed, which can initiate transcription.</text>
</comment>
<dbReference type="HAMAP" id="MF_00366">
    <property type="entry name" value="RNApol_bact_RpoZ"/>
    <property type="match status" value="1"/>
</dbReference>
<dbReference type="Gene3D" id="3.90.940.10">
    <property type="match status" value="1"/>
</dbReference>
<dbReference type="PANTHER" id="PTHR34476">
    <property type="entry name" value="DNA-DIRECTED RNA POLYMERASE SUBUNIT OMEGA"/>
    <property type="match status" value="1"/>
</dbReference>
<keyword evidence="13" id="KW-1185">Reference proteome</keyword>
<comment type="similarity">
    <text evidence="1 11">Belongs to the RNA polymerase subunit omega family.</text>
</comment>
<dbReference type="GO" id="GO:0003899">
    <property type="term" value="F:DNA-directed RNA polymerase activity"/>
    <property type="evidence" value="ECO:0007669"/>
    <property type="project" value="UniProtKB-UniRule"/>
</dbReference>
<dbReference type="Pfam" id="PF01192">
    <property type="entry name" value="RNA_pol_Rpb6"/>
    <property type="match status" value="1"/>
</dbReference>
<keyword evidence="6 11" id="KW-0548">Nucleotidyltransferase</keyword>
<gene>
    <name evidence="11 12" type="primary">rpoZ</name>
    <name evidence="12" type="ORF">XA3_05950</name>
</gene>
<comment type="catalytic activity">
    <reaction evidence="10 11">
        <text>RNA(n) + a ribonucleoside 5'-triphosphate = RNA(n+1) + diphosphate</text>
        <dbReference type="Rhea" id="RHEA:21248"/>
        <dbReference type="Rhea" id="RHEA-COMP:14527"/>
        <dbReference type="Rhea" id="RHEA-COMP:17342"/>
        <dbReference type="ChEBI" id="CHEBI:33019"/>
        <dbReference type="ChEBI" id="CHEBI:61557"/>
        <dbReference type="ChEBI" id="CHEBI:140395"/>
        <dbReference type="EC" id="2.7.7.6"/>
    </reaction>
</comment>
<keyword evidence="7 11" id="KW-0804">Transcription</keyword>
<evidence type="ECO:0000313" key="12">
    <source>
        <dbReference type="EMBL" id="BDR58154.1"/>
    </source>
</evidence>
<evidence type="ECO:0000256" key="10">
    <source>
        <dbReference type="ARBA" id="ARBA00048552"/>
    </source>
</evidence>
<dbReference type="GO" id="GO:0003677">
    <property type="term" value="F:DNA binding"/>
    <property type="evidence" value="ECO:0007669"/>
    <property type="project" value="UniProtKB-UniRule"/>
</dbReference>
<proteinExistence type="inferred from homology"/>
<name>A0AAU9CW11_9LACO</name>
<evidence type="ECO:0000313" key="13">
    <source>
        <dbReference type="Proteomes" id="UP001321861"/>
    </source>
</evidence>
<dbReference type="InterPro" id="IPR003716">
    <property type="entry name" value="DNA-dir_RNA_pol_omega"/>
</dbReference>
<evidence type="ECO:0000256" key="1">
    <source>
        <dbReference type="ARBA" id="ARBA00006711"/>
    </source>
</evidence>
<evidence type="ECO:0000256" key="4">
    <source>
        <dbReference type="ARBA" id="ARBA00022478"/>
    </source>
</evidence>
<evidence type="ECO:0000256" key="3">
    <source>
        <dbReference type="ARBA" id="ARBA00013725"/>
    </source>
</evidence>
<dbReference type="InterPro" id="IPR006110">
    <property type="entry name" value="Pol_omega/Rpo6/RPB6"/>
</dbReference>
<evidence type="ECO:0000256" key="9">
    <source>
        <dbReference type="ARBA" id="ARBA00029924"/>
    </source>
</evidence>
<dbReference type="RefSeq" id="WP_317636072.1">
    <property type="nucleotide sequence ID" value="NZ_AP026802.1"/>
</dbReference>
<dbReference type="KEGG" id="xap:XA3_05950"/>
<dbReference type="GO" id="GO:0000428">
    <property type="term" value="C:DNA-directed RNA polymerase complex"/>
    <property type="evidence" value="ECO:0007669"/>
    <property type="project" value="UniProtKB-KW"/>
</dbReference>
<organism evidence="12 13">
    <name type="scientific">Xylocopilactobacillus apicola</name>
    <dbReference type="NCBI Taxonomy" id="2932184"/>
    <lineage>
        <taxon>Bacteria</taxon>
        <taxon>Bacillati</taxon>
        <taxon>Bacillota</taxon>
        <taxon>Bacilli</taxon>
        <taxon>Lactobacillales</taxon>
        <taxon>Lactobacillaceae</taxon>
        <taxon>Xylocopilactobacillus</taxon>
    </lineage>
</organism>
<dbReference type="EC" id="2.7.7.6" evidence="2 11"/>
<reference evidence="12 13" key="1">
    <citation type="journal article" date="2023" name="Microbiol. Spectr.">
        <title>Symbiosis of Carpenter Bees with Uncharacterized Lactic Acid Bacteria Showing NAD Auxotrophy.</title>
        <authorList>
            <person name="Kawasaki S."/>
            <person name="Ozawa K."/>
            <person name="Mori T."/>
            <person name="Yamamoto A."/>
            <person name="Ito M."/>
            <person name="Ohkuma M."/>
            <person name="Sakamoto M."/>
            <person name="Matsutani M."/>
        </authorList>
    </citation>
    <scope>NUCLEOTIDE SEQUENCE [LARGE SCALE GENOMIC DNA]</scope>
    <source>
        <strain evidence="12 13">XA3</strain>
    </source>
</reference>
<dbReference type="SMART" id="SM01409">
    <property type="entry name" value="RNA_pol_Rpb6"/>
    <property type="match status" value="1"/>
</dbReference>
<evidence type="ECO:0000256" key="2">
    <source>
        <dbReference type="ARBA" id="ARBA00012418"/>
    </source>
</evidence>
<evidence type="ECO:0000256" key="8">
    <source>
        <dbReference type="ARBA" id="ARBA00024694"/>
    </source>
</evidence>
<comment type="function">
    <text evidence="8 11">Promotes RNA polymerase assembly. Latches the N- and C-terminal regions of the beta' subunit thereby facilitating its interaction with the beta and alpha subunits.</text>
</comment>
<dbReference type="Proteomes" id="UP001321861">
    <property type="component" value="Chromosome"/>
</dbReference>
<evidence type="ECO:0000256" key="5">
    <source>
        <dbReference type="ARBA" id="ARBA00022679"/>
    </source>
</evidence>
<sequence length="77" mass="8666">MITRPIIDNLLKQVPSRYSLAVLAAKRAHQLEDGFTRALDQYDSLKTVGEALEEIEAGKIIVKTKEQLEKENKEAQA</sequence>
<keyword evidence="4 11" id="KW-0240">DNA-directed RNA polymerase</keyword>
<dbReference type="InterPro" id="IPR036161">
    <property type="entry name" value="RPB6/omega-like_sf"/>
</dbReference>
<keyword evidence="5 11" id="KW-0808">Transferase</keyword>
<accession>A0AAU9CW11</accession>
<evidence type="ECO:0000256" key="7">
    <source>
        <dbReference type="ARBA" id="ARBA00023163"/>
    </source>
</evidence>
<dbReference type="NCBIfam" id="TIGR00690">
    <property type="entry name" value="rpoZ"/>
    <property type="match status" value="1"/>
</dbReference>
<dbReference type="EMBL" id="AP026802">
    <property type="protein sequence ID" value="BDR58154.1"/>
    <property type="molecule type" value="Genomic_DNA"/>
</dbReference>
<dbReference type="SUPFAM" id="SSF63562">
    <property type="entry name" value="RPB6/omega subunit-like"/>
    <property type="match status" value="1"/>
</dbReference>
<evidence type="ECO:0000256" key="6">
    <source>
        <dbReference type="ARBA" id="ARBA00022695"/>
    </source>
</evidence>
<dbReference type="AlphaFoldDB" id="A0AAU9CW11"/>
<protein>
    <recommendedName>
        <fullName evidence="3 11">DNA-directed RNA polymerase subunit omega</fullName>
        <shortName evidence="11">RNAP omega subunit</shortName>
        <ecNumber evidence="2 11">2.7.7.6</ecNumber>
    </recommendedName>
    <alternativeName>
        <fullName evidence="11">RNA polymerase omega subunit</fullName>
    </alternativeName>
    <alternativeName>
        <fullName evidence="9 11">Transcriptase subunit omega</fullName>
    </alternativeName>
</protein>
<dbReference type="PANTHER" id="PTHR34476:SF1">
    <property type="entry name" value="DNA-DIRECTED RNA POLYMERASE SUBUNIT OMEGA"/>
    <property type="match status" value="1"/>
</dbReference>
<dbReference type="GO" id="GO:0006351">
    <property type="term" value="P:DNA-templated transcription"/>
    <property type="evidence" value="ECO:0007669"/>
    <property type="project" value="UniProtKB-UniRule"/>
</dbReference>
<evidence type="ECO:0000256" key="11">
    <source>
        <dbReference type="HAMAP-Rule" id="MF_00366"/>
    </source>
</evidence>